<protein>
    <submittedName>
        <fullName evidence="1">Glycerate kinase</fullName>
    </submittedName>
</protein>
<organism evidence="1">
    <name type="scientific">Mariniphaga anaerophila</name>
    <dbReference type="NCBI Taxonomy" id="1484053"/>
    <lineage>
        <taxon>Bacteria</taxon>
        <taxon>Pseudomonadati</taxon>
        <taxon>Bacteroidota</taxon>
        <taxon>Bacteroidia</taxon>
        <taxon>Marinilabiliales</taxon>
        <taxon>Prolixibacteraceae</taxon>
        <taxon>Mariniphaga</taxon>
    </lineage>
</organism>
<dbReference type="SUPFAM" id="SSF110738">
    <property type="entry name" value="Glycerate kinase I"/>
    <property type="match status" value="1"/>
</dbReference>
<dbReference type="Gene3D" id="3.40.50.10350">
    <property type="entry name" value="Glycerate kinase, domain 1"/>
    <property type="match status" value="1"/>
</dbReference>
<dbReference type="EMBL" id="DSDK01000436">
    <property type="protein sequence ID" value="HDR51535.1"/>
    <property type="molecule type" value="Genomic_DNA"/>
</dbReference>
<reference evidence="1" key="1">
    <citation type="journal article" date="2020" name="mSystems">
        <title>Genome- and Community-Level Interaction Insights into Carbon Utilization and Element Cycling Functions of Hydrothermarchaeota in Hydrothermal Sediment.</title>
        <authorList>
            <person name="Zhou Z."/>
            <person name="Liu Y."/>
            <person name="Xu W."/>
            <person name="Pan J."/>
            <person name="Luo Z.H."/>
            <person name="Li M."/>
        </authorList>
    </citation>
    <scope>NUCLEOTIDE SEQUENCE [LARGE SCALE GENOMIC DNA]</scope>
    <source>
        <strain evidence="1">SpSt-1217</strain>
    </source>
</reference>
<dbReference type="InterPro" id="IPR036129">
    <property type="entry name" value="Glycerate_kinase_sf"/>
</dbReference>
<dbReference type="GO" id="GO:0031388">
    <property type="term" value="P:organic acid phosphorylation"/>
    <property type="evidence" value="ECO:0007669"/>
    <property type="project" value="InterPro"/>
</dbReference>
<dbReference type="InterPro" id="IPR018197">
    <property type="entry name" value="Glycerate_kinase_RE-like"/>
</dbReference>
<name>A0A831LUJ9_9BACT</name>
<sequence length="116" mass="12685">AYFHAQIVPGAGFILSRLNFEKIVHWADLVITGEGKIDRQTLHDKAPKAVADQARKAGKPVVAIAGAIEKEASEAFDGMFSFTNGPTSLDDSIKNSKKLVFDFSVELARLLCRFYG</sequence>
<dbReference type="PANTHER" id="PTHR21599">
    <property type="entry name" value="GLYCERATE KINASE"/>
    <property type="match status" value="1"/>
</dbReference>
<keyword evidence="1" id="KW-0808">Transferase</keyword>
<feature type="non-terminal residue" evidence="1">
    <location>
        <position position="1"/>
    </location>
</feature>
<dbReference type="GO" id="GO:0008887">
    <property type="term" value="F:glycerate kinase activity"/>
    <property type="evidence" value="ECO:0007669"/>
    <property type="project" value="InterPro"/>
</dbReference>
<dbReference type="AlphaFoldDB" id="A0A831LUJ9"/>
<dbReference type="Pfam" id="PF02595">
    <property type="entry name" value="Gly_kinase"/>
    <property type="match status" value="1"/>
</dbReference>
<gene>
    <name evidence="1" type="ORF">ENN90_07935</name>
</gene>
<evidence type="ECO:0000313" key="1">
    <source>
        <dbReference type="EMBL" id="HDR51535.1"/>
    </source>
</evidence>
<proteinExistence type="predicted"/>
<dbReference type="InterPro" id="IPR004381">
    <property type="entry name" value="Glycerate_kinase"/>
</dbReference>
<comment type="caution">
    <text evidence="1">The sequence shown here is derived from an EMBL/GenBank/DDBJ whole genome shotgun (WGS) entry which is preliminary data.</text>
</comment>
<dbReference type="PANTHER" id="PTHR21599:SF0">
    <property type="entry name" value="GLYCERATE KINASE"/>
    <property type="match status" value="1"/>
</dbReference>
<accession>A0A831LUJ9</accession>
<keyword evidence="1" id="KW-0418">Kinase</keyword>
<dbReference type="Proteomes" id="UP000886047">
    <property type="component" value="Unassembled WGS sequence"/>
</dbReference>